<dbReference type="GeneID" id="6751453"/>
<keyword evidence="7" id="KW-1185">Reference proteome</keyword>
<dbReference type="PROSITE" id="PS50089">
    <property type="entry name" value="ZF_RING_2"/>
    <property type="match status" value="1"/>
</dbReference>
<dbReference type="PhylomeDB" id="B3RQX3"/>
<keyword evidence="2" id="KW-0862">Zinc</keyword>
<dbReference type="Proteomes" id="UP000009022">
    <property type="component" value="Unassembled WGS sequence"/>
</dbReference>
<keyword evidence="4" id="KW-0812">Transmembrane</keyword>
<sequence>MDVVNAFIGLAAANIIGLYAVNRHRTIVYSHKRKCASENDFTAINEKIDKLLVALEAHENEIVSDSHDQECVACTVAKASTTTYPCGHNYLCRRCFIKTIQVAVAQRNLPLRCVMCRSVIETLKKPAKNSNFK</sequence>
<accession>B3RQX3</accession>
<evidence type="ECO:0000256" key="1">
    <source>
        <dbReference type="ARBA" id="ARBA00022771"/>
    </source>
</evidence>
<dbReference type="KEGG" id="tad:TRIADDRAFT_54032"/>
<evidence type="ECO:0000313" key="6">
    <source>
        <dbReference type="EMBL" id="EDV26779.1"/>
    </source>
</evidence>
<dbReference type="InterPro" id="IPR013083">
    <property type="entry name" value="Znf_RING/FYVE/PHD"/>
</dbReference>
<keyword evidence="4" id="KW-1133">Transmembrane helix</keyword>
<keyword evidence="4" id="KW-0472">Membrane</keyword>
<gene>
    <name evidence="6" type="ORF">TRIADDRAFT_54032</name>
</gene>
<dbReference type="RefSeq" id="XP_002110775.1">
    <property type="nucleotide sequence ID" value="XM_002110739.1"/>
</dbReference>
<evidence type="ECO:0000256" key="2">
    <source>
        <dbReference type="ARBA" id="ARBA00022833"/>
    </source>
</evidence>
<evidence type="ECO:0000259" key="5">
    <source>
        <dbReference type="PROSITE" id="PS50089"/>
    </source>
</evidence>
<dbReference type="Gene3D" id="3.30.40.10">
    <property type="entry name" value="Zinc/RING finger domain, C3HC4 (zinc finger)"/>
    <property type="match status" value="1"/>
</dbReference>
<evidence type="ECO:0000313" key="7">
    <source>
        <dbReference type="Proteomes" id="UP000009022"/>
    </source>
</evidence>
<dbReference type="AlphaFoldDB" id="B3RQX3"/>
<dbReference type="InParanoid" id="B3RQX3"/>
<dbReference type="OMA" id="HRTIVYS"/>
<organism evidence="6 7">
    <name type="scientific">Trichoplax adhaerens</name>
    <name type="common">Trichoplax reptans</name>
    <dbReference type="NCBI Taxonomy" id="10228"/>
    <lineage>
        <taxon>Eukaryota</taxon>
        <taxon>Metazoa</taxon>
        <taxon>Placozoa</taxon>
        <taxon>Uniplacotomia</taxon>
        <taxon>Trichoplacea</taxon>
        <taxon>Trichoplacidae</taxon>
        <taxon>Trichoplax</taxon>
    </lineage>
</organism>
<dbReference type="EMBL" id="DS985243">
    <property type="protein sequence ID" value="EDV26779.1"/>
    <property type="molecule type" value="Genomic_DNA"/>
</dbReference>
<dbReference type="CTD" id="6751453"/>
<dbReference type="HOGENOM" id="CLU_1909336_0_0_1"/>
<name>B3RQX3_TRIAD</name>
<proteinExistence type="predicted"/>
<dbReference type="eggNOG" id="ENOG502RYGG">
    <property type="taxonomic scope" value="Eukaryota"/>
</dbReference>
<protein>
    <recommendedName>
        <fullName evidence="5">RING-type domain-containing protein</fullName>
    </recommendedName>
</protein>
<dbReference type="SUPFAM" id="SSF57850">
    <property type="entry name" value="RING/U-box"/>
    <property type="match status" value="1"/>
</dbReference>
<dbReference type="GO" id="GO:0008270">
    <property type="term" value="F:zinc ion binding"/>
    <property type="evidence" value="ECO:0007669"/>
    <property type="project" value="UniProtKB-KW"/>
</dbReference>
<feature type="transmembrane region" description="Helical" evidence="4">
    <location>
        <begin position="6"/>
        <end position="22"/>
    </location>
</feature>
<keyword evidence="1 3" id="KW-0863">Zinc-finger</keyword>
<keyword evidence="1 3" id="KW-0479">Metal-binding</keyword>
<reference evidence="6 7" key="1">
    <citation type="journal article" date="2008" name="Nature">
        <title>The Trichoplax genome and the nature of placozoans.</title>
        <authorList>
            <person name="Srivastava M."/>
            <person name="Begovic E."/>
            <person name="Chapman J."/>
            <person name="Putnam N.H."/>
            <person name="Hellsten U."/>
            <person name="Kawashima T."/>
            <person name="Kuo A."/>
            <person name="Mitros T."/>
            <person name="Salamov A."/>
            <person name="Carpenter M.L."/>
            <person name="Signorovitch A.Y."/>
            <person name="Moreno M.A."/>
            <person name="Kamm K."/>
            <person name="Grimwood J."/>
            <person name="Schmutz J."/>
            <person name="Shapiro H."/>
            <person name="Grigoriev I.V."/>
            <person name="Buss L.W."/>
            <person name="Schierwater B."/>
            <person name="Dellaporta S.L."/>
            <person name="Rokhsar D.S."/>
        </authorList>
    </citation>
    <scope>NUCLEOTIDE SEQUENCE [LARGE SCALE GENOMIC DNA]</scope>
    <source>
        <strain evidence="6 7">Grell-BS-1999</strain>
    </source>
</reference>
<dbReference type="Pfam" id="PF13920">
    <property type="entry name" value="zf-C3HC4_3"/>
    <property type="match status" value="1"/>
</dbReference>
<dbReference type="InterPro" id="IPR001841">
    <property type="entry name" value="Znf_RING"/>
</dbReference>
<evidence type="ECO:0000256" key="3">
    <source>
        <dbReference type="PROSITE-ProRule" id="PRU00175"/>
    </source>
</evidence>
<dbReference type="OrthoDB" id="6381204at2759"/>
<dbReference type="STRING" id="10228.B3RQX3"/>
<feature type="domain" description="RING-type" evidence="5">
    <location>
        <begin position="71"/>
        <end position="117"/>
    </location>
</feature>
<evidence type="ECO:0000256" key="4">
    <source>
        <dbReference type="SAM" id="Phobius"/>
    </source>
</evidence>